<dbReference type="OrthoDB" id="9787361at2"/>
<dbReference type="PANTHER" id="PTHR35869">
    <property type="entry name" value="OUTER-MEMBRANE LIPOPROTEIN CARRIER PROTEIN"/>
    <property type="match status" value="1"/>
</dbReference>
<evidence type="ECO:0000256" key="5">
    <source>
        <dbReference type="ARBA" id="ARBA00022448"/>
    </source>
</evidence>
<dbReference type="InterPro" id="IPR018323">
    <property type="entry name" value="OM_lipoprot_carrier_LolA_Pbac"/>
</dbReference>
<evidence type="ECO:0000256" key="6">
    <source>
        <dbReference type="ARBA" id="ARBA00022729"/>
    </source>
</evidence>
<dbReference type="EMBL" id="UAPV01000001">
    <property type="protein sequence ID" value="SPT68742.1"/>
    <property type="molecule type" value="Genomic_DNA"/>
</dbReference>
<dbReference type="PANTHER" id="PTHR35869:SF1">
    <property type="entry name" value="OUTER-MEMBRANE LIPOPROTEIN CARRIER PROTEIN"/>
    <property type="match status" value="1"/>
</dbReference>
<dbReference type="GO" id="GO:0042953">
    <property type="term" value="P:lipoprotein transport"/>
    <property type="evidence" value="ECO:0007669"/>
    <property type="project" value="InterPro"/>
</dbReference>
<accession>A0A2X0WDZ2</accession>
<dbReference type="SUPFAM" id="SSF89392">
    <property type="entry name" value="Prokaryotic lipoproteins and lipoprotein localization factors"/>
    <property type="match status" value="1"/>
</dbReference>
<evidence type="ECO:0000256" key="7">
    <source>
        <dbReference type="ARBA" id="ARBA00022764"/>
    </source>
</evidence>
<evidence type="ECO:0000256" key="3">
    <source>
        <dbReference type="ARBA" id="ARBA00011245"/>
    </source>
</evidence>
<dbReference type="Pfam" id="PF03548">
    <property type="entry name" value="LolA"/>
    <property type="match status" value="1"/>
</dbReference>
<keyword evidence="8" id="KW-0653">Protein transport</keyword>
<evidence type="ECO:0000313" key="12">
    <source>
        <dbReference type="Proteomes" id="UP000250086"/>
    </source>
</evidence>
<comment type="subunit">
    <text evidence="3">Monomer.</text>
</comment>
<comment type="similarity">
    <text evidence="2">Belongs to the LolA family.</text>
</comment>
<protein>
    <recommendedName>
        <fullName evidence="4">Outer-membrane lipoprotein carrier protein</fullName>
    </recommendedName>
</protein>
<keyword evidence="12" id="KW-1185">Reference proteome</keyword>
<reference evidence="11 12" key="1">
    <citation type="submission" date="2018-06" db="EMBL/GenBank/DDBJ databases">
        <authorList>
            <consortium name="Pathogen Informatics"/>
            <person name="Doyle S."/>
        </authorList>
    </citation>
    <scope>NUCLEOTIDE SEQUENCE [LARGE SCALE GENOMIC DNA]</scope>
    <source>
        <strain evidence="11 12">NCTC13093</strain>
    </source>
</reference>
<dbReference type="InterPro" id="IPR029046">
    <property type="entry name" value="LolA/LolB/LppX"/>
</dbReference>
<evidence type="ECO:0000256" key="10">
    <source>
        <dbReference type="SAM" id="SignalP"/>
    </source>
</evidence>
<evidence type="ECO:0000256" key="8">
    <source>
        <dbReference type="ARBA" id="ARBA00022927"/>
    </source>
</evidence>
<dbReference type="NCBIfam" id="TIGR00547">
    <property type="entry name" value="lolA"/>
    <property type="match status" value="1"/>
</dbReference>
<dbReference type="CDD" id="cd16325">
    <property type="entry name" value="LolA"/>
    <property type="match status" value="1"/>
</dbReference>
<dbReference type="RefSeq" id="WP_113742963.1">
    <property type="nucleotide sequence ID" value="NZ_UAPV01000001.1"/>
</dbReference>
<evidence type="ECO:0000256" key="4">
    <source>
        <dbReference type="ARBA" id="ARBA00014035"/>
    </source>
</evidence>
<evidence type="ECO:0000313" key="11">
    <source>
        <dbReference type="EMBL" id="SPT68742.1"/>
    </source>
</evidence>
<name>A0A2X0WDZ2_9GAMM</name>
<dbReference type="Gene3D" id="2.50.20.10">
    <property type="entry name" value="Lipoprotein localisation LolA/LolB/LppX"/>
    <property type="match status" value="1"/>
</dbReference>
<keyword evidence="7" id="KW-0574">Periplasm</keyword>
<evidence type="ECO:0000256" key="9">
    <source>
        <dbReference type="ARBA" id="ARBA00023186"/>
    </source>
</evidence>
<dbReference type="InterPro" id="IPR004564">
    <property type="entry name" value="OM_lipoprot_carrier_LolA-like"/>
</dbReference>
<dbReference type="GO" id="GO:0030288">
    <property type="term" value="C:outer membrane-bounded periplasmic space"/>
    <property type="evidence" value="ECO:0007669"/>
    <property type="project" value="TreeGrafter"/>
</dbReference>
<dbReference type="Proteomes" id="UP000250086">
    <property type="component" value="Unassembled WGS sequence"/>
</dbReference>
<dbReference type="GO" id="GO:0044874">
    <property type="term" value="P:lipoprotein localization to outer membrane"/>
    <property type="evidence" value="ECO:0007669"/>
    <property type="project" value="TreeGrafter"/>
</dbReference>
<feature type="signal peptide" evidence="10">
    <location>
        <begin position="1"/>
        <end position="18"/>
    </location>
</feature>
<dbReference type="AlphaFoldDB" id="A0A2X0WDZ2"/>
<organism evidence="11 12">
    <name type="scientific">Anaerobiospirillum thomasii</name>
    <dbReference type="NCBI Taxonomy" id="179995"/>
    <lineage>
        <taxon>Bacteria</taxon>
        <taxon>Pseudomonadati</taxon>
        <taxon>Pseudomonadota</taxon>
        <taxon>Gammaproteobacteria</taxon>
        <taxon>Aeromonadales</taxon>
        <taxon>Succinivibrionaceae</taxon>
        <taxon>Anaerobiospirillum</taxon>
    </lineage>
</organism>
<evidence type="ECO:0000256" key="2">
    <source>
        <dbReference type="ARBA" id="ARBA00007615"/>
    </source>
</evidence>
<proteinExistence type="inferred from homology"/>
<feature type="chain" id="PRO_5016052116" description="Outer-membrane lipoprotein carrier protein" evidence="10">
    <location>
        <begin position="19"/>
        <end position="197"/>
    </location>
</feature>
<comment type="subcellular location">
    <subcellularLocation>
        <location evidence="1">Periplasm</location>
    </subcellularLocation>
</comment>
<keyword evidence="5" id="KW-0813">Transport</keyword>
<evidence type="ECO:0000256" key="1">
    <source>
        <dbReference type="ARBA" id="ARBA00004418"/>
    </source>
</evidence>
<sequence length="197" mass="22440">MCRLWLLMMIFVSCLTHASVNDDLYKALSMQKAFSADFSQQVTDSKHKIIATSKGSVAFDRLTPGFLMHTTDPDESVIMYKKDGIYFYDAFLNQLTISPVQAFFNSPFALILISDKKELDDYSIKYKDGSYTLIPKKKNADIKSFSLRFDDNVLKQVQAHMTSDDISIYDFINIKDSVDISALDYAFPDDAEIADDR</sequence>
<gene>
    <name evidence="11" type="primary">lolA</name>
    <name evidence="11" type="ORF">NCTC13093_00076</name>
</gene>
<keyword evidence="6 10" id="KW-0732">Signal</keyword>
<keyword evidence="9" id="KW-0143">Chaperone</keyword>